<keyword evidence="2" id="KW-1185">Reference proteome</keyword>
<gene>
    <name evidence="1" type="ORF">AMECASPLE_037129</name>
</gene>
<sequence length="102" mass="11314">MPVLQVYLDVDQDLRPDFCLTRDSMNGLMMVLKRDQDHGWGYPLEILIFVLACTWNIIQSCSPSILCAKVNSLPGCAPNCTSNKGKCTQSHLLSKTGGVREL</sequence>
<evidence type="ECO:0000313" key="2">
    <source>
        <dbReference type="Proteomes" id="UP001469553"/>
    </source>
</evidence>
<dbReference type="EMBL" id="JAHRIP010090788">
    <property type="protein sequence ID" value="MEQ2316896.1"/>
    <property type="molecule type" value="Genomic_DNA"/>
</dbReference>
<comment type="caution">
    <text evidence="1">The sequence shown here is derived from an EMBL/GenBank/DDBJ whole genome shotgun (WGS) entry which is preliminary data.</text>
</comment>
<protein>
    <submittedName>
        <fullName evidence="1">Uncharacterized protein</fullName>
    </submittedName>
</protein>
<proteinExistence type="predicted"/>
<name>A0ABV1AF73_9TELE</name>
<accession>A0ABV1AF73</accession>
<organism evidence="1 2">
    <name type="scientific">Ameca splendens</name>
    <dbReference type="NCBI Taxonomy" id="208324"/>
    <lineage>
        <taxon>Eukaryota</taxon>
        <taxon>Metazoa</taxon>
        <taxon>Chordata</taxon>
        <taxon>Craniata</taxon>
        <taxon>Vertebrata</taxon>
        <taxon>Euteleostomi</taxon>
        <taxon>Actinopterygii</taxon>
        <taxon>Neopterygii</taxon>
        <taxon>Teleostei</taxon>
        <taxon>Neoteleostei</taxon>
        <taxon>Acanthomorphata</taxon>
        <taxon>Ovalentaria</taxon>
        <taxon>Atherinomorphae</taxon>
        <taxon>Cyprinodontiformes</taxon>
        <taxon>Goodeidae</taxon>
        <taxon>Ameca</taxon>
    </lineage>
</organism>
<reference evidence="1 2" key="1">
    <citation type="submission" date="2021-06" db="EMBL/GenBank/DDBJ databases">
        <authorList>
            <person name="Palmer J.M."/>
        </authorList>
    </citation>
    <scope>NUCLEOTIDE SEQUENCE [LARGE SCALE GENOMIC DNA]</scope>
    <source>
        <strain evidence="1 2">AS_MEX2019</strain>
        <tissue evidence="1">Muscle</tissue>
    </source>
</reference>
<evidence type="ECO:0000313" key="1">
    <source>
        <dbReference type="EMBL" id="MEQ2316896.1"/>
    </source>
</evidence>
<dbReference type="Proteomes" id="UP001469553">
    <property type="component" value="Unassembled WGS sequence"/>
</dbReference>